<evidence type="ECO:0000313" key="1">
    <source>
        <dbReference type="EMBL" id="AAK13486.1"/>
    </source>
</evidence>
<dbReference type="AlphaFoldDB" id="Q9BXH6"/>
<name>Q9BXH6_HUMAN</name>
<sequence>MSTCSTGMGCHWPVRPLLTRTSPELLRGLVVSVPSTRPRSPGFSSTYRPVPSWGECQPPWRLRPCRTHMLSSLMG</sequence>
<reference evidence="2" key="3">
    <citation type="submission" date="2005-07" db="EMBL/GenBank/DDBJ databases">
        <authorList>
            <person name="Mural R.J."/>
            <person name="Istrail S."/>
            <person name="Sutton G."/>
            <person name="Florea L."/>
            <person name="Halpern A.L."/>
            <person name="Mobarry C.M."/>
            <person name="Lippert R."/>
            <person name="Walenz B."/>
            <person name="Shatkay H."/>
            <person name="Dew I."/>
            <person name="Miller J.R."/>
            <person name="Flanigan M.J."/>
            <person name="Edwards N.J."/>
            <person name="Bolanos R."/>
            <person name="Fasulo D."/>
            <person name="Halldorsson B.V."/>
            <person name="Hannenhalli S."/>
            <person name="Turner R."/>
            <person name="Yooseph S."/>
            <person name="Lu F."/>
            <person name="Nusskern D.R."/>
            <person name="Shue B.C."/>
            <person name="Zheng X.H."/>
            <person name="Zhong F."/>
            <person name="Delcher A.L."/>
            <person name="Huson D.H."/>
            <person name="Kravitz S.A."/>
            <person name="Mouchard L."/>
            <person name="Reinert K."/>
            <person name="Remington K.A."/>
            <person name="Clark A.G."/>
            <person name="Waterman M.S."/>
            <person name="Eichler E.E."/>
            <person name="Adams M.D."/>
            <person name="Hunkapiller M.W."/>
            <person name="Myers E.W."/>
            <person name="Venter J.C."/>
        </authorList>
    </citation>
    <scope>NUCLEOTIDE SEQUENCE</scope>
</reference>
<dbReference type="EMBL" id="CH878735">
    <property type="protein sequence ID" value="EAW61217.1"/>
    <property type="molecule type" value="Genomic_DNA"/>
</dbReference>
<reference evidence="2" key="2">
    <citation type="journal article" date="2001" name="Science">
        <title>The sequence of the human genome.</title>
        <authorList>
            <person name="Venter J.C."/>
            <person name="Adams M.D."/>
            <person name="Myers E.W."/>
            <person name="Li P.W."/>
            <person name="Mural R.J."/>
            <person name="Sutton G.G."/>
            <person name="Smith H.O."/>
            <person name="Yandell M."/>
            <person name="Evans C.A."/>
            <person name="Holt R.A."/>
            <person name="Gocayne J.D."/>
            <person name="Amanatides P."/>
            <person name="Ballew R.M."/>
            <person name="Huson D.H."/>
            <person name="Wortman J.R."/>
            <person name="Zhang Q."/>
            <person name="Kodira C.D."/>
            <person name="Zheng X.H."/>
            <person name="Chen L."/>
            <person name="Skupski M."/>
            <person name="Subramanian G."/>
            <person name="Thomas P.D."/>
            <person name="Zhang J."/>
            <person name="Gabor Miklos G.L."/>
            <person name="Nelson C."/>
            <person name="Broder S."/>
            <person name="Clark A.G."/>
            <person name="Nadeau J."/>
            <person name="McKusick V.A."/>
            <person name="Zinder N."/>
            <person name="Levine A.J."/>
            <person name="Roberts R.J."/>
            <person name="Simon M."/>
            <person name="Slayman C."/>
            <person name="Hunkapiller M."/>
            <person name="Bolanos R."/>
            <person name="Delcher A."/>
            <person name="Dew I."/>
            <person name="Fasulo D."/>
            <person name="Flanigan M."/>
            <person name="Florea L."/>
            <person name="Halpern A."/>
            <person name="Hannenhalli S."/>
            <person name="Kravitz S."/>
            <person name="Levy S."/>
            <person name="Mobarry C."/>
            <person name="Reinert K."/>
            <person name="Remington K."/>
            <person name="Abu-Threideh J."/>
            <person name="Beasley E."/>
            <person name="Biddick K."/>
            <person name="Bonazzi V."/>
            <person name="Brandon R."/>
            <person name="Cargill M."/>
            <person name="Chandramouliswaran I."/>
            <person name="Charlab R."/>
            <person name="Chaturvedi K."/>
            <person name="Deng Z."/>
            <person name="Di Francesco V."/>
            <person name="Dunn P."/>
            <person name="Eilbeck K."/>
            <person name="Evangelista C."/>
            <person name="Gabrielian A.E."/>
            <person name="Gan W."/>
            <person name="Ge W."/>
            <person name="Gong F."/>
            <person name="Gu Z."/>
            <person name="Guan P."/>
            <person name="Heiman T.J."/>
            <person name="Higgins M.E."/>
            <person name="Ji R.R."/>
            <person name="Ke Z."/>
            <person name="Ketchum K.A."/>
            <person name="Lai Z."/>
            <person name="Lei Y."/>
            <person name="Li Z."/>
            <person name="Li J."/>
            <person name="Liang Y."/>
            <person name="Lin X."/>
            <person name="Lu F."/>
            <person name="Merkulov G.V."/>
            <person name="Milshina N."/>
            <person name="Moore H.M."/>
            <person name="Naik A.K."/>
            <person name="Narayan V.A."/>
            <person name="Neelam B."/>
            <person name="Nusskern D."/>
            <person name="Rusch D.B."/>
            <person name="Salzberg S."/>
            <person name="Shao W."/>
            <person name="Shue B."/>
            <person name="Sun J."/>
            <person name="Wang Z."/>
            <person name="Wang A."/>
            <person name="Wang X."/>
            <person name="Wang J."/>
            <person name="Wei M."/>
            <person name="Wides R."/>
            <person name="Xiao C."/>
            <person name="Yan C."/>
            <person name="Yao A."/>
            <person name="Ye J."/>
            <person name="Zhan M."/>
            <person name="Zhang W."/>
            <person name="Zhang H."/>
            <person name="Zhao Q."/>
            <person name="Zheng L."/>
            <person name="Zhong F."/>
            <person name="Zhong W."/>
            <person name="Zhu S."/>
            <person name="Zhao S."/>
            <person name="Gilbert D."/>
            <person name="Baumhueter S."/>
            <person name="Spier G."/>
            <person name="Carter C."/>
            <person name="Cravchik A."/>
            <person name="Woodage T."/>
            <person name="Ali F."/>
            <person name="An H."/>
            <person name="Awe A."/>
            <person name="Baldwin D."/>
            <person name="Baden H."/>
            <person name="Barnstead M."/>
            <person name="Barrow I."/>
            <person name="Beeson K."/>
            <person name="Busam D."/>
            <person name="Carver A."/>
            <person name="Center A."/>
            <person name="Cheng M.L."/>
            <person name="Curry L."/>
            <person name="Danaher S."/>
            <person name="Davenport L."/>
            <person name="Desilets R."/>
            <person name="Dietz S."/>
            <person name="Dodson K."/>
            <person name="Doup L."/>
            <person name="Ferriera S."/>
            <person name="Garg N."/>
            <person name="Gluecksmann A."/>
            <person name="Hart B."/>
            <person name="Haynes J."/>
            <person name="Haynes C."/>
            <person name="Heiner C."/>
            <person name="Hladun S."/>
            <person name="Hostin D."/>
            <person name="Houck J."/>
            <person name="Howland T."/>
            <person name="Ibegwam C."/>
            <person name="Johnson J."/>
            <person name="Kalush F."/>
            <person name="Kline L."/>
            <person name="Koduru S."/>
            <person name="Love A."/>
            <person name="Mann F."/>
            <person name="May D."/>
            <person name="McCawley S."/>
            <person name="McIntosh T."/>
            <person name="McMullen I."/>
            <person name="Moy M."/>
            <person name="Moy L."/>
            <person name="Murphy B."/>
            <person name="Nelson K."/>
            <person name="Pfannkoch C."/>
            <person name="Pratts E."/>
            <person name="Puri V."/>
            <person name="Qureshi H."/>
            <person name="Reardon M."/>
            <person name="Rodriguez R."/>
            <person name="Rogers Y.H."/>
            <person name="Romblad D."/>
            <person name="Ruhfel B."/>
            <person name="Scott R."/>
            <person name="Sitter C."/>
            <person name="Smallwood M."/>
            <person name="Stewart E."/>
            <person name="Strong R."/>
            <person name="Suh E."/>
            <person name="Thomas R."/>
            <person name="Tint N.N."/>
            <person name="Tse S."/>
            <person name="Vech C."/>
            <person name="Wang G."/>
            <person name="Wetter J."/>
            <person name="Williams S."/>
            <person name="Williams M."/>
            <person name="Windsor S."/>
            <person name="Winn-Deen E."/>
            <person name="Wolfe K."/>
            <person name="Zaveri J."/>
            <person name="Zaveri K."/>
            <person name="Abril J.F."/>
            <person name="Guigo R."/>
            <person name="Campbell M.J."/>
            <person name="Sjolander K.V."/>
            <person name="Karlak B."/>
            <person name="Kejariwal A."/>
            <person name="Mi H."/>
            <person name="Lazareva B."/>
            <person name="Hatton T."/>
            <person name="Narechania A."/>
            <person name="Diemer K."/>
            <person name="Muruganujan A."/>
            <person name="Guo N."/>
            <person name="Sato S."/>
            <person name="Bafna V."/>
            <person name="Istrail S."/>
            <person name="Lippert R."/>
            <person name="Schwartz R."/>
            <person name="Walenz B."/>
            <person name="Yooseph S."/>
            <person name="Allen D."/>
            <person name="Basu A."/>
            <person name="Baxendale J."/>
            <person name="Blick L."/>
            <person name="Caminha M."/>
            <person name="Carnes-Stine J."/>
            <person name="Caulk P."/>
            <person name="Chiang Y.H."/>
            <person name="Coyne M."/>
            <person name="Dahlke C."/>
            <person name="Mays A."/>
            <person name="Dombroski M."/>
            <person name="Donnelly M."/>
            <person name="Ely D."/>
            <person name="Esparham S."/>
            <person name="Fosler C."/>
            <person name="Gire H."/>
            <person name="Glanowski S."/>
            <person name="Glasser K."/>
            <person name="Glodek A."/>
            <person name="Gorokhov M."/>
            <person name="Graham K."/>
            <person name="Gropman B."/>
            <person name="Harris M."/>
            <person name="Heil J."/>
            <person name="Henderson S."/>
            <person name="Hoover J."/>
            <person name="Jennings D."/>
            <person name="Jordan C."/>
            <person name="Jordan J."/>
            <person name="Kasha J."/>
            <person name="Kagan L."/>
            <person name="Kraft C."/>
            <person name="Levitsky A."/>
            <person name="Lewis M."/>
            <person name="Liu X."/>
            <person name="Lopez J."/>
            <person name="Ma D."/>
            <person name="Majoros W."/>
            <person name="McDaniel J."/>
            <person name="Murphy S."/>
            <person name="Newman M."/>
            <person name="Nguyen T."/>
            <person name="Nguyen N."/>
            <person name="Nodell M."/>
            <person name="Pan S."/>
            <person name="Peck J."/>
            <person name="Peterson M."/>
            <person name="Rowe W."/>
            <person name="Sanders R."/>
            <person name="Scott J."/>
            <person name="Simpson M."/>
            <person name="Smith T."/>
            <person name="Sprague A."/>
            <person name="Stockwell T."/>
            <person name="Turner R."/>
            <person name="Venter E."/>
            <person name="Wang M."/>
            <person name="Wen M."/>
            <person name="Wu D."/>
            <person name="Wu M."/>
            <person name="Xia A."/>
            <person name="Zandieh A."/>
            <person name="Zhu X."/>
        </authorList>
    </citation>
    <scope>NUCLEOTIDE SEQUENCE</scope>
</reference>
<organism evidence="1">
    <name type="scientific">Homo sapiens</name>
    <name type="common">Human</name>
    <dbReference type="NCBI Taxonomy" id="9606"/>
    <lineage>
        <taxon>Eukaryota</taxon>
        <taxon>Metazoa</taxon>
        <taxon>Chordata</taxon>
        <taxon>Craniata</taxon>
        <taxon>Vertebrata</taxon>
        <taxon>Euteleostomi</taxon>
        <taxon>Mammalia</taxon>
        <taxon>Eutheria</taxon>
        <taxon>Euarchontoglires</taxon>
        <taxon>Primates</taxon>
        <taxon>Haplorrhini</taxon>
        <taxon>Catarrhini</taxon>
        <taxon>Hominidae</taxon>
        <taxon>Homo</taxon>
    </lineage>
</organism>
<protein>
    <submittedName>
        <fullName evidence="2">HCG1818172</fullName>
    </submittedName>
    <submittedName>
        <fullName evidence="1">Transcript Y 5</fullName>
    </submittedName>
</protein>
<dbReference type="EMBL" id="AF332236">
    <property type="protein sequence ID" value="AAK13486.1"/>
    <property type="molecule type" value="mRNA"/>
</dbReference>
<gene>
    <name evidence="1" type="primary">TTY5</name>
    <name evidence="2" type="ORF">hCG_1818172</name>
</gene>
<evidence type="ECO:0000313" key="2">
    <source>
        <dbReference type="EMBL" id="EAW61217.1"/>
    </source>
</evidence>
<proteinExistence type="evidence at transcript level"/>
<accession>Q9BXH6</accession>
<reference evidence="1" key="1">
    <citation type="submission" date="2000-12" db="EMBL/GenBank/DDBJ databases">
        <title>The DNA sequence of the human Y chromosome.</title>
        <authorList>
            <person name="Kuroda-Kawaguchi T."/>
            <person name="Skaletsky H."/>
            <person name="Minx P.J."/>
            <person name="Brown L.G."/>
            <person name="Rozen S."/>
            <person name="Wilson R.K."/>
            <person name="Waterston R.H."/>
            <person name="Page D.C."/>
        </authorList>
    </citation>
    <scope>NUCLEOTIDE SEQUENCE</scope>
    <source>
        <tissue evidence="1">Testis</tissue>
    </source>
</reference>